<name>A0ABS8JGV5_9GAMM</name>
<gene>
    <name evidence="1" type="ORF">LK996_07045</name>
</gene>
<accession>A0ABS8JGV5</accession>
<organism evidence="1 2">
    <name type="scientific">Noviluteimonas lactosilytica</name>
    <dbReference type="NCBI Taxonomy" id="2888523"/>
    <lineage>
        <taxon>Bacteria</taxon>
        <taxon>Pseudomonadati</taxon>
        <taxon>Pseudomonadota</taxon>
        <taxon>Gammaproteobacteria</taxon>
        <taxon>Lysobacterales</taxon>
        <taxon>Lysobacteraceae</taxon>
        <taxon>Noviluteimonas</taxon>
    </lineage>
</organism>
<sequence>MNEAWLKKASRTEQVAALVQWFGARFCDPAEDAPYTSSEGSYLWVHGGPYEAGDQIGDQFRGLVEEAVIERAVEVVEGDGIYQWAPTELTYYDDFFDAEVDARTEPMQRLEATLGRLQGVLSLQGDDAVRNVARQLAYAGAMSALDTFLRETMSYWVDHSEDTVRNLVAGHPGFKDRKISLGKLFELYDALRAEVKAHMQAMAWHRPTEVAPMFSHGLGVTLGYTGFDADVKKRYDLVHRSGRGIDGSAVTVTDADIANLAERVLAFAKEVEAKIEKAQSGE</sequence>
<protein>
    <submittedName>
        <fullName evidence="1">Uncharacterized protein</fullName>
    </submittedName>
</protein>
<comment type="caution">
    <text evidence="1">The sequence shown here is derived from an EMBL/GenBank/DDBJ whole genome shotgun (WGS) entry which is preliminary data.</text>
</comment>
<evidence type="ECO:0000313" key="1">
    <source>
        <dbReference type="EMBL" id="MCC8362832.1"/>
    </source>
</evidence>
<dbReference type="EMBL" id="JAJGAK010000001">
    <property type="protein sequence ID" value="MCC8362832.1"/>
    <property type="molecule type" value="Genomic_DNA"/>
</dbReference>
<proteinExistence type="predicted"/>
<dbReference type="Proteomes" id="UP001165293">
    <property type="component" value="Unassembled WGS sequence"/>
</dbReference>
<reference evidence="1" key="1">
    <citation type="submission" date="2021-10" db="EMBL/GenBank/DDBJ databases">
        <authorList>
            <person name="Lyu M."/>
            <person name="Wang X."/>
            <person name="Meng X."/>
            <person name="Xu K."/>
        </authorList>
    </citation>
    <scope>NUCLEOTIDE SEQUENCE</scope>
    <source>
        <strain evidence="1">A6</strain>
    </source>
</reference>
<evidence type="ECO:0000313" key="2">
    <source>
        <dbReference type="Proteomes" id="UP001165293"/>
    </source>
</evidence>
<dbReference type="RefSeq" id="WP_230526409.1">
    <property type="nucleotide sequence ID" value="NZ_JAJGAK010000001.1"/>
</dbReference>
<keyword evidence="2" id="KW-1185">Reference proteome</keyword>